<proteinExistence type="predicted"/>
<name>A0A2N1L2L2_9GLOM</name>
<evidence type="ECO:0000256" key="2">
    <source>
        <dbReference type="ARBA" id="ARBA00004613"/>
    </source>
</evidence>
<dbReference type="Pfam" id="PF20147">
    <property type="entry name" value="Crinkler"/>
    <property type="match status" value="1"/>
</dbReference>
<evidence type="ECO:0000313" key="5">
    <source>
        <dbReference type="EMBL" id="PKK43621.1"/>
    </source>
</evidence>
<gene>
    <name evidence="5" type="ORF">RhiirC2_804237</name>
</gene>
<accession>A0A2N1L2L2</accession>
<dbReference type="EMBL" id="LLXL01009281">
    <property type="protein sequence ID" value="PKK43621.1"/>
    <property type="molecule type" value="Genomic_DNA"/>
</dbReference>
<protein>
    <recommendedName>
        <fullName evidence="4">Crinkler effector protein N-terminal domain-containing protein</fullName>
    </recommendedName>
</protein>
<dbReference type="VEuPathDB" id="FungiDB:RhiirFUN_005556"/>
<dbReference type="AlphaFoldDB" id="A0A2N1L2L2"/>
<evidence type="ECO:0000259" key="4">
    <source>
        <dbReference type="Pfam" id="PF20147"/>
    </source>
</evidence>
<reference evidence="5 6" key="2">
    <citation type="submission" date="2017-10" db="EMBL/GenBank/DDBJ databases">
        <title>Extensive intraspecific genome diversity in a model arbuscular mycorrhizal fungus.</title>
        <authorList>
            <person name="Chen E.C.H."/>
            <person name="Morin E."/>
            <person name="Baudet D."/>
            <person name="Noel J."/>
            <person name="Ndikumana S."/>
            <person name="Charron P."/>
            <person name="St-Onge C."/>
            <person name="Giorgi J."/>
            <person name="Grigoriev I.V."/>
            <person name="Roux C."/>
            <person name="Martin F.M."/>
            <person name="Corradi N."/>
        </authorList>
    </citation>
    <scope>NUCLEOTIDE SEQUENCE [LARGE SCALE GENOMIC DNA]</scope>
    <source>
        <strain evidence="5 6">C2</strain>
    </source>
</reference>
<evidence type="ECO:0000256" key="3">
    <source>
        <dbReference type="ARBA" id="ARBA00022525"/>
    </source>
</evidence>
<dbReference type="VEuPathDB" id="FungiDB:RhiirA1_430281"/>
<dbReference type="InterPro" id="IPR045379">
    <property type="entry name" value="Crinkler_N"/>
</dbReference>
<sequence length="116" mass="13415">MANIISLNCLVIPRASPESVSYYSIIALKISTDETVDRLRPMIKERWPSIFEKTLPTDFMLQKNNRPMQAVTTYIYQLKGTGHSPSVEEEIFPYELISKHFPQQPPNEEIQIVVYV</sequence>
<comment type="caution">
    <text evidence="5">The sequence shown here is derived from an EMBL/GenBank/DDBJ whole genome shotgun (WGS) entry which is preliminary data.</text>
</comment>
<evidence type="ECO:0000313" key="6">
    <source>
        <dbReference type="Proteomes" id="UP000233469"/>
    </source>
</evidence>
<dbReference type="VEuPathDB" id="FungiDB:FUN_012717"/>
<dbReference type="GO" id="GO:0005576">
    <property type="term" value="C:extracellular region"/>
    <property type="evidence" value="ECO:0007669"/>
    <property type="project" value="UniProtKB-SubCell"/>
</dbReference>
<dbReference type="Proteomes" id="UP000233469">
    <property type="component" value="Unassembled WGS sequence"/>
</dbReference>
<comment type="subcellular location">
    <subcellularLocation>
        <location evidence="1">Host cell</location>
    </subcellularLocation>
    <subcellularLocation>
        <location evidence="2">Secreted</location>
    </subcellularLocation>
</comment>
<keyword evidence="3" id="KW-0964">Secreted</keyword>
<reference evidence="5 6" key="1">
    <citation type="submission" date="2016-04" db="EMBL/GenBank/DDBJ databases">
        <title>Genome analyses suggest a sexual origin of heterokaryosis in a supposedly ancient asexual fungus.</title>
        <authorList>
            <person name="Ropars J."/>
            <person name="Sedzielewska K."/>
            <person name="Noel J."/>
            <person name="Charron P."/>
            <person name="Farinelli L."/>
            <person name="Marton T."/>
            <person name="Kruger M."/>
            <person name="Pelin A."/>
            <person name="Brachmann A."/>
            <person name="Corradi N."/>
        </authorList>
    </citation>
    <scope>NUCLEOTIDE SEQUENCE [LARGE SCALE GENOMIC DNA]</scope>
    <source>
        <strain evidence="5 6">C2</strain>
    </source>
</reference>
<evidence type="ECO:0000256" key="1">
    <source>
        <dbReference type="ARBA" id="ARBA00004340"/>
    </source>
</evidence>
<organism evidence="5 6">
    <name type="scientific">Rhizophagus irregularis</name>
    <dbReference type="NCBI Taxonomy" id="588596"/>
    <lineage>
        <taxon>Eukaryota</taxon>
        <taxon>Fungi</taxon>
        <taxon>Fungi incertae sedis</taxon>
        <taxon>Mucoromycota</taxon>
        <taxon>Glomeromycotina</taxon>
        <taxon>Glomeromycetes</taxon>
        <taxon>Glomerales</taxon>
        <taxon>Glomeraceae</taxon>
        <taxon>Rhizophagus</taxon>
    </lineage>
</organism>
<dbReference type="GO" id="GO:0043657">
    <property type="term" value="C:host cell"/>
    <property type="evidence" value="ECO:0007669"/>
    <property type="project" value="UniProtKB-SubCell"/>
</dbReference>
<feature type="domain" description="Crinkler effector protein N-terminal" evidence="4">
    <location>
        <begin position="5"/>
        <end position="114"/>
    </location>
</feature>